<feature type="region of interest" description="Disordered" evidence="1">
    <location>
        <begin position="202"/>
        <end position="531"/>
    </location>
</feature>
<feature type="compositionally biased region" description="Polar residues" evidence="1">
    <location>
        <begin position="240"/>
        <end position="252"/>
    </location>
</feature>
<feature type="compositionally biased region" description="Basic and acidic residues" evidence="1">
    <location>
        <begin position="345"/>
        <end position="360"/>
    </location>
</feature>
<evidence type="ECO:0000313" key="3">
    <source>
        <dbReference type="Proteomes" id="UP001497453"/>
    </source>
</evidence>
<protein>
    <submittedName>
        <fullName evidence="2">Uncharacterized protein</fullName>
    </submittedName>
</protein>
<feature type="compositionally biased region" description="Basic and acidic residues" evidence="1">
    <location>
        <begin position="380"/>
        <end position="390"/>
    </location>
</feature>
<name>A0ABP1CMH7_9APHY</name>
<feature type="region of interest" description="Disordered" evidence="1">
    <location>
        <begin position="129"/>
        <end position="158"/>
    </location>
</feature>
<feature type="compositionally biased region" description="Basic and acidic residues" evidence="1">
    <location>
        <begin position="403"/>
        <end position="417"/>
    </location>
</feature>
<proteinExistence type="predicted"/>
<gene>
    <name evidence="2" type="ORF">GFSPODELE1_LOCUS1407</name>
</gene>
<feature type="compositionally biased region" description="Polar residues" evidence="1">
    <location>
        <begin position="330"/>
        <end position="340"/>
    </location>
</feature>
<feature type="compositionally biased region" description="Basic and acidic residues" evidence="1">
    <location>
        <begin position="561"/>
        <end position="581"/>
    </location>
</feature>
<reference evidence="3" key="1">
    <citation type="submission" date="2024-04" db="EMBL/GenBank/DDBJ databases">
        <authorList>
            <person name="Shaw F."/>
            <person name="Minotto A."/>
        </authorList>
    </citation>
    <scope>NUCLEOTIDE SEQUENCE [LARGE SCALE GENOMIC DNA]</scope>
</reference>
<feature type="compositionally biased region" description="Polar residues" evidence="1">
    <location>
        <begin position="470"/>
        <end position="485"/>
    </location>
</feature>
<dbReference type="Proteomes" id="UP001497453">
    <property type="component" value="Chromosome 1"/>
</dbReference>
<evidence type="ECO:0000313" key="2">
    <source>
        <dbReference type="EMBL" id="CAL1696921.1"/>
    </source>
</evidence>
<feature type="compositionally biased region" description="Basic and acidic residues" evidence="1">
    <location>
        <begin position="505"/>
        <end position="519"/>
    </location>
</feature>
<dbReference type="EMBL" id="OZ037944">
    <property type="protein sequence ID" value="CAL1696921.1"/>
    <property type="molecule type" value="Genomic_DNA"/>
</dbReference>
<evidence type="ECO:0000256" key="1">
    <source>
        <dbReference type="SAM" id="MobiDB-lite"/>
    </source>
</evidence>
<feature type="compositionally biased region" description="Polar residues" evidence="1">
    <location>
        <begin position="278"/>
        <end position="290"/>
    </location>
</feature>
<feature type="compositionally biased region" description="Polar residues" evidence="1">
    <location>
        <begin position="137"/>
        <end position="153"/>
    </location>
</feature>
<keyword evidence="3" id="KW-1185">Reference proteome</keyword>
<sequence>MSRPPTEDTPDTRLAILSPFASSEDPFDSPMTIPDSTEELFESLVSTSFPPSSKPHVETSADNTSSLREPTIAKVETAAKSSIGISSFGDVKTLSRPFVVSEPIGIPSTSTADSRGAPLTQTQSLLMTEHSEADSQADISKQSKFASQPSAHTGSADLYISDPVMPLKEQGSIAAKTPESGAGLAVKPPTLDSHETPTIAKRVEAAPVDHQSPGLITDKPNDVAQMSPALFPDNQKIALQGNNEPPTRQHTPPDNALHAEFGTLSKAFTGASPLNEATEVSQTSILNTKSEAGRHGKRLNASSVVGDRPGSLRSPAAAVSLSGPAKVNTPDISNGSSMSSGKALADPDPHNLSSDGEHSSQSDTYGDADESRDELGENISDDKEGLRIEGDPSGTLTLSATARKRDVEVERDSEERMVTTIRGHTFNGEQGNIDRSGAHHEKQFSRTSLVPKPPPSDPSSTPKQVEPLTSIPTMQNRNANDQTLPTGKDPQSKPSMTDSPLKNEALGKLDGKSMAETRDPVSQPNARSLEGGRQVLQSQGNLLAAESPLMSNDSNLSKPMDTTRHQERRLAVNTSPDDKHARVSIDETPEKNITGIHGSSTLEMVDLVPLRDTLREVADLISGQIPYEDLSWGRAVLAQFGTQVRPLLVQFMEDSPKWKGFVVAAPS</sequence>
<organism evidence="2 3">
    <name type="scientific">Somion occarium</name>
    <dbReference type="NCBI Taxonomy" id="3059160"/>
    <lineage>
        <taxon>Eukaryota</taxon>
        <taxon>Fungi</taxon>
        <taxon>Dikarya</taxon>
        <taxon>Basidiomycota</taxon>
        <taxon>Agaricomycotina</taxon>
        <taxon>Agaricomycetes</taxon>
        <taxon>Polyporales</taxon>
        <taxon>Cerrenaceae</taxon>
        <taxon>Somion</taxon>
    </lineage>
</organism>
<feature type="region of interest" description="Disordered" evidence="1">
    <location>
        <begin position="546"/>
        <end position="581"/>
    </location>
</feature>
<feature type="region of interest" description="Disordered" evidence="1">
    <location>
        <begin position="44"/>
        <end position="70"/>
    </location>
</feature>
<accession>A0ABP1CMH7</accession>